<dbReference type="EMBL" id="GEEE01018649">
    <property type="protein sequence ID" value="JAP44576.1"/>
    <property type="molecule type" value="Transcribed_RNA"/>
</dbReference>
<keyword evidence="5" id="KW-1185">Reference proteome</keyword>
<dbReference type="PANTHER" id="PTHR12767">
    <property type="entry name" value="BCL7 RELATED"/>
    <property type="match status" value="1"/>
</dbReference>
<dbReference type="STRING" id="70667.A0A0X3PBL6"/>
<evidence type="ECO:0000256" key="2">
    <source>
        <dbReference type="SAM" id="MobiDB-lite"/>
    </source>
</evidence>
<accession>A0A0X3PBL6</accession>
<feature type="compositionally biased region" description="Basic and acidic residues" evidence="2">
    <location>
        <begin position="104"/>
        <end position="133"/>
    </location>
</feature>
<evidence type="ECO:0000313" key="3">
    <source>
        <dbReference type="EMBL" id="JAP44576.1"/>
    </source>
</evidence>
<feature type="region of interest" description="Disordered" evidence="2">
    <location>
        <begin position="64"/>
        <end position="198"/>
    </location>
</feature>
<gene>
    <name evidence="3" type="primary">BCL7A</name>
    <name evidence="4" type="ORF">SSLN_LOCUS11476</name>
    <name evidence="3" type="ORF">TR151243</name>
</gene>
<feature type="compositionally biased region" description="Polar residues" evidence="2">
    <location>
        <begin position="179"/>
        <end position="198"/>
    </location>
</feature>
<feature type="compositionally biased region" description="Low complexity" evidence="2">
    <location>
        <begin position="89"/>
        <end position="101"/>
    </location>
</feature>
<dbReference type="AlphaFoldDB" id="A0A0X3PBL6"/>
<dbReference type="EMBL" id="GEEE01009074">
    <property type="protein sequence ID" value="JAP54151.1"/>
    <property type="molecule type" value="Transcribed_RNA"/>
</dbReference>
<dbReference type="Pfam" id="PF04714">
    <property type="entry name" value="BCL_N"/>
    <property type="match status" value="1"/>
</dbReference>
<comment type="similarity">
    <text evidence="1">Belongs to the BCL7 family.</text>
</comment>
<name>A0A0X3PBL6_SCHSO</name>
<evidence type="ECO:0000313" key="5">
    <source>
        <dbReference type="Proteomes" id="UP000275846"/>
    </source>
</evidence>
<evidence type="ECO:0000256" key="1">
    <source>
        <dbReference type="ARBA" id="ARBA00010326"/>
    </source>
</evidence>
<reference evidence="3" key="1">
    <citation type="submission" date="2016-01" db="EMBL/GenBank/DDBJ databases">
        <title>Reference transcriptome for the parasite Schistocephalus solidus: insights into the molecular evolution of parasitism.</title>
        <authorList>
            <person name="Hebert F.O."/>
            <person name="Grambauer S."/>
            <person name="Barber I."/>
            <person name="Landry C.R."/>
            <person name="Aubin-Horth N."/>
        </authorList>
    </citation>
    <scope>NUCLEOTIDE SEQUENCE</scope>
</reference>
<dbReference type="EMBL" id="UYSU01036562">
    <property type="protein sequence ID" value="VDL97861.1"/>
    <property type="molecule type" value="Genomic_DNA"/>
</dbReference>
<reference evidence="4 5" key="3">
    <citation type="submission" date="2018-11" db="EMBL/GenBank/DDBJ databases">
        <authorList>
            <consortium name="Pathogen Informatics"/>
        </authorList>
    </citation>
    <scope>NUCLEOTIDE SEQUENCE [LARGE SCALE GENOMIC DNA]</scope>
    <source>
        <strain evidence="4 5">NST_G2</strain>
    </source>
</reference>
<proteinExistence type="inferred from homology"/>
<organism evidence="3">
    <name type="scientific">Schistocephalus solidus</name>
    <name type="common">Tapeworm</name>
    <dbReference type="NCBI Taxonomy" id="70667"/>
    <lineage>
        <taxon>Eukaryota</taxon>
        <taxon>Metazoa</taxon>
        <taxon>Spiralia</taxon>
        <taxon>Lophotrochozoa</taxon>
        <taxon>Platyhelminthes</taxon>
        <taxon>Cestoda</taxon>
        <taxon>Eucestoda</taxon>
        <taxon>Diphyllobothriidea</taxon>
        <taxon>Diphyllobothriidae</taxon>
        <taxon>Schistocephalus</taxon>
    </lineage>
</organism>
<feature type="compositionally biased region" description="Polar residues" evidence="2">
    <location>
        <begin position="68"/>
        <end position="78"/>
    </location>
</feature>
<evidence type="ECO:0000313" key="6">
    <source>
        <dbReference type="WBParaSite" id="SSLN_0001191901-mRNA-1"/>
    </source>
</evidence>
<dbReference type="OrthoDB" id="5989898at2759"/>
<reference evidence="6" key="2">
    <citation type="submission" date="2016-06" db="UniProtKB">
        <authorList>
            <consortium name="WormBaseParasite"/>
        </authorList>
    </citation>
    <scope>IDENTIFICATION</scope>
</reference>
<dbReference type="WBParaSite" id="SSLN_0001191901-mRNA-1">
    <property type="protein sequence ID" value="SSLN_0001191901-mRNA-1"/>
    <property type="gene ID" value="SSLN_0001191901"/>
</dbReference>
<dbReference type="InterPro" id="IPR006804">
    <property type="entry name" value="BCL7"/>
</dbReference>
<protein>
    <submittedName>
        <fullName evidence="3 6">B-cell CLL/lymphoma 7 protein family member A</fullName>
    </submittedName>
</protein>
<feature type="compositionally biased region" description="Basic and acidic residues" evidence="2">
    <location>
        <begin position="163"/>
        <end position="178"/>
    </location>
</feature>
<dbReference type="Proteomes" id="UP000275846">
    <property type="component" value="Unassembled WGS sequence"/>
</dbReference>
<sequence>MFARALRAETRSRAKDDIKRVHNSTDKVTKWEKKWVPVKDTSMMVFKWVPVPEDHAKKSVFCRPQPNPLSSNSGSILPNSAKPPELRTETPLPTIATTTVTNVVRKEPTLSESKEPMDTSEDKAPPMEAKKPCDAPPAIKETAVVSEVRENPDVTPSGNEVTESNKKSSAEKEEDSTHLSEASYTPGETSNVASVTPP</sequence>
<dbReference type="PANTHER" id="PTHR12767:SF9">
    <property type="entry name" value="BCL7-LIKE"/>
    <property type="match status" value="1"/>
</dbReference>
<evidence type="ECO:0000313" key="4">
    <source>
        <dbReference type="EMBL" id="VDL97861.1"/>
    </source>
</evidence>